<dbReference type="STRING" id="910347.SAMN05421773_102201"/>
<dbReference type="OrthoDB" id="3297477at2"/>
<name>A0A1I1H0T5_9ACTN</name>
<feature type="transmembrane region" description="Helical" evidence="1">
    <location>
        <begin position="254"/>
        <end position="273"/>
    </location>
</feature>
<dbReference type="GO" id="GO:0140359">
    <property type="term" value="F:ABC-type transporter activity"/>
    <property type="evidence" value="ECO:0007669"/>
    <property type="project" value="InterPro"/>
</dbReference>
<keyword evidence="1" id="KW-0812">Transmembrane</keyword>
<reference evidence="2 3" key="1">
    <citation type="submission" date="2016-10" db="EMBL/GenBank/DDBJ databases">
        <authorList>
            <person name="de Groot N.N."/>
        </authorList>
    </citation>
    <scope>NUCLEOTIDE SEQUENCE [LARGE SCALE GENOMIC DNA]</scope>
    <source>
        <strain evidence="2 3">CGMCC 4.5739</strain>
    </source>
</reference>
<dbReference type="EMBL" id="FOLM01000002">
    <property type="protein sequence ID" value="SFC17391.1"/>
    <property type="molecule type" value="Genomic_DNA"/>
</dbReference>
<feature type="transmembrane region" description="Helical" evidence="1">
    <location>
        <begin position="202"/>
        <end position="224"/>
    </location>
</feature>
<feature type="transmembrane region" description="Helical" evidence="1">
    <location>
        <begin position="86"/>
        <end position="106"/>
    </location>
</feature>
<evidence type="ECO:0000256" key="1">
    <source>
        <dbReference type="SAM" id="Phobius"/>
    </source>
</evidence>
<sequence length="278" mass="28662">MNTTTTRPVSLAASPPADDVQARKVTLPRVIRSEWIKLRSVRSTIVTLGLTACAVIATGVLVSMLSNGVPITAEDETIYDPAGNSLFGATLAQLVLGVMGALVMTSEYSTGLIRTTLTAVPRRVPVLWAKVIVVAAAAFATMVASLLVAFFVGQAVYGGGGPSASLSDPGVLRAVLAAALFPTVIAVMGVGFGALMRHTATAIGILVAILFVVPVLFETLGGVWGRASEYLPAEAGQTLMTVVRYSGDMSPGTALLVLIGWIGVLLAAGTIALKRRDA</sequence>
<keyword evidence="1" id="KW-1133">Transmembrane helix</keyword>
<protein>
    <submittedName>
        <fullName evidence="2">ABC-2 family transporter protein</fullName>
    </submittedName>
</protein>
<dbReference type="PANTHER" id="PTHR37305:SF1">
    <property type="entry name" value="MEMBRANE PROTEIN"/>
    <property type="match status" value="1"/>
</dbReference>
<feature type="transmembrane region" description="Helical" evidence="1">
    <location>
        <begin position="171"/>
        <end position="195"/>
    </location>
</feature>
<dbReference type="AlphaFoldDB" id="A0A1I1H0T5"/>
<organism evidence="2 3">
    <name type="scientific">Streptomyces aidingensis</name>
    <dbReference type="NCBI Taxonomy" id="910347"/>
    <lineage>
        <taxon>Bacteria</taxon>
        <taxon>Bacillati</taxon>
        <taxon>Actinomycetota</taxon>
        <taxon>Actinomycetes</taxon>
        <taxon>Kitasatosporales</taxon>
        <taxon>Streptomycetaceae</taxon>
        <taxon>Streptomyces</taxon>
    </lineage>
</organism>
<feature type="transmembrane region" description="Helical" evidence="1">
    <location>
        <begin position="45"/>
        <end position="66"/>
    </location>
</feature>
<dbReference type="Pfam" id="PF12730">
    <property type="entry name" value="ABC2_membrane_4"/>
    <property type="match status" value="1"/>
</dbReference>
<evidence type="ECO:0000313" key="3">
    <source>
        <dbReference type="Proteomes" id="UP000199207"/>
    </source>
</evidence>
<dbReference type="RefSeq" id="WP_093837519.1">
    <property type="nucleotide sequence ID" value="NZ_FOLM01000002.1"/>
</dbReference>
<proteinExistence type="predicted"/>
<dbReference type="PANTHER" id="PTHR37305">
    <property type="entry name" value="INTEGRAL MEMBRANE PROTEIN-RELATED"/>
    <property type="match status" value="1"/>
</dbReference>
<dbReference type="GO" id="GO:0005886">
    <property type="term" value="C:plasma membrane"/>
    <property type="evidence" value="ECO:0007669"/>
    <property type="project" value="UniProtKB-SubCell"/>
</dbReference>
<keyword evidence="1" id="KW-0472">Membrane</keyword>
<gene>
    <name evidence="2" type="ORF">SAMN05421773_102201</name>
</gene>
<feature type="transmembrane region" description="Helical" evidence="1">
    <location>
        <begin position="127"/>
        <end position="151"/>
    </location>
</feature>
<dbReference type="Proteomes" id="UP000199207">
    <property type="component" value="Unassembled WGS sequence"/>
</dbReference>
<accession>A0A1I1H0T5</accession>
<evidence type="ECO:0000313" key="2">
    <source>
        <dbReference type="EMBL" id="SFC17391.1"/>
    </source>
</evidence>
<keyword evidence="3" id="KW-1185">Reference proteome</keyword>